<dbReference type="Proteomes" id="UP000634136">
    <property type="component" value="Unassembled WGS sequence"/>
</dbReference>
<keyword evidence="2" id="KW-1185">Reference proteome</keyword>
<dbReference type="PANTHER" id="PTHR33782:SF5">
    <property type="entry name" value="MEDIATOR OF RNA POLYMERASE II TRANSCRIPTION SUBUNIT"/>
    <property type="match status" value="1"/>
</dbReference>
<protein>
    <submittedName>
        <fullName evidence="1">Uncharacterized protein</fullName>
    </submittedName>
</protein>
<name>A0A834W9D6_9FABA</name>
<dbReference type="AlphaFoldDB" id="A0A834W9D6"/>
<dbReference type="PANTHER" id="PTHR33782">
    <property type="entry name" value="OS01G0121600 PROTEIN"/>
    <property type="match status" value="1"/>
</dbReference>
<dbReference type="EMBL" id="JAAIUW010000011">
    <property type="protein sequence ID" value="KAF7808789.1"/>
    <property type="molecule type" value="Genomic_DNA"/>
</dbReference>
<evidence type="ECO:0000313" key="2">
    <source>
        <dbReference type="Proteomes" id="UP000634136"/>
    </source>
</evidence>
<organism evidence="1 2">
    <name type="scientific">Senna tora</name>
    <dbReference type="NCBI Taxonomy" id="362788"/>
    <lineage>
        <taxon>Eukaryota</taxon>
        <taxon>Viridiplantae</taxon>
        <taxon>Streptophyta</taxon>
        <taxon>Embryophyta</taxon>
        <taxon>Tracheophyta</taxon>
        <taxon>Spermatophyta</taxon>
        <taxon>Magnoliopsida</taxon>
        <taxon>eudicotyledons</taxon>
        <taxon>Gunneridae</taxon>
        <taxon>Pentapetalae</taxon>
        <taxon>rosids</taxon>
        <taxon>fabids</taxon>
        <taxon>Fabales</taxon>
        <taxon>Fabaceae</taxon>
        <taxon>Caesalpinioideae</taxon>
        <taxon>Cassia clade</taxon>
        <taxon>Senna</taxon>
    </lineage>
</organism>
<evidence type="ECO:0000313" key="1">
    <source>
        <dbReference type="EMBL" id="KAF7808789.1"/>
    </source>
</evidence>
<reference evidence="1" key="1">
    <citation type="submission" date="2020-09" db="EMBL/GenBank/DDBJ databases">
        <title>Genome-Enabled Discovery of Anthraquinone Biosynthesis in Senna tora.</title>
        <authorList>
            <person name="Kang S.-H."/>
            <person name="Pandey R.P."/>
            <person name="Lee C.-M."/>
            <person name="Sim J.-S."/>
            <person name="Jeong J.-T."/>
            <person name="Choi B.-S."/>
            <person name="Jung M."/>
            <person name="Ginzburg D."/>
            <person name="Zhao K."/>
            <person name="Won S.Y."/>
            <person name="Oh T.-J."/>
            <person name="Yu Y."/>
            <person name="Kim N.-H."/>
            <person name="Lee O.R."/>
            <person name="Lee T.-H."/>
            <person name="Bashyal P."/>
            <person name="Kim T.-S."/>
            <person name="Lee W.-H."/>
            <person name="Kawkins C."/>
            <person name="Kim C.-K."/>
            <person name="Kim J.S."/>
            <person name="Ahn B.O."/>
            <person name="Rhee S.Y."/>
            <person name="Sohng J.K."/>
        </authorList>
    </citation>
    <scope>NUCLEOTIDE SEQUENCE</scope>
    <source>
        <tissue evidence="1">Leaf</tissue>
    </source>
</reference>
<sequence>MVDENMIILRMRIQEMKMMERKNYVAPSDWMEWEKQYHRSYEYDSMVMELKGAPFSPRRDSENWKQLLHPWIKSTP</sequence>
<accession>A0A834W9D6</accession>
<gene>
    <name evidence="1" type="ORF">G2W53_035532</name>
</gene>
<proteinExistence type="predicted"/>
<dbReference type="OrthoDB" id="672819at2759"/>
<comment type="caution">
    <text evidence="1">The sequence shown here is derived from an EMBL/GenBank/DDBJ whole genome shotgun (WGS) entry which is preliminary data.</text>
</comment>